<dbReference type="Gene3D" id="3.40.1500.20">
    <property type="match status" value="2"/>
</dbReference>
<reference evidence="2 3" key="1">
    <citation type="journal article" date="2018" name="Proc. Natl. Acad. Sci. U.S.A.">
        <title>Draft genome sequence of Camellia sinensis var. sinensis provides insights into the evolution of the tea genome and tea quality.</title>
        <authorList>
            <person name="Wei C."/>
            <person name="Yang H."/>
            <person name="Wang S."/>
            <person name="Zhao J."/>
            <person name="Liu C."/>
            <person name="Gao L."/>
            <person name="Xia E."/>
            <person name="Lu Y."/>
            <person name="Tai Y."/>
            <person name="She G."/>
            <person name="Sun J."/>
            <person name="Cao H."/>
            <person name="Tong W."/>
            <person name="Gao Q."/>
            <person name="Li Y."/>
            <person name="Deng W."/>
            <person name="Jiang X."/>
            <person name="Wang W."/>
            <person name="Chen Q."/>
            <person name="Zhang S."/>
            <person name="Li H."/>
            <person name="Wu J."/>
            <person name="Wang P."/>
            <person name="Li P."/>
            <person name="Shi C."/>
            <person name="Zheng F."/>
            <person name="Jian J."/>
            <person name="Huang B."/>
            <person name="Shan D."/>
            <person name="Shi M."/>
            <person name="Fang C."/>
            <person name="Yue Y."/>
            <person name="Li F."/>
            <person name="Li D."/>
            <person name="Wei S."/>
            <person name="Han B."/>
            <person name="Jiang C."/>
            <person name="Yin Y."/>
            <person name="Xia T."/>
            <person name="Zhang Z."/>
            <person name="Bennetzen J.L."/>
            <person name="Zhao S."/>
            <person name="Wan X."/>
        </authorList>
    </citation>
    <scope>NUCLEOTIDE SEQUENCE [LARGE SCALE GENOMIC DNA]</scope>
    <source>
        <strain evidence="3">cv. Shuchazao</strain>
        <tissue evidence="2">Leaf</tissue>
    </source>
</reference>
<dbReference type="GO" id="GO:0015996">
    <property type="term" value="P:chlorophyll catabolic process"/>
    <property type="evidence" value="ECO:0007669"/>
    <property type="project" value="TreeGrafter"/>
</dbReference>
<dbReference type="InterPro" id="IPR009439">
    <property type="entry name" value="RCC_reductase"/>
</dbReference>
<sequence length="468" mass="52529">MKKLLSKQTPKIIAKRGHIPDSQHISTRNIKTKQKECSEPSMGVVVFSSHSLRSPFSTSPLSLSPLRPPLPPSKPPQISFSTSSPQMDPQIGGSSKRFMDFPYVSAPHRDLMVELVSTMESRLESYLLPCTLPQDVQYYHNHTGTAHACLHIRSGLKPSLASKCPLAGNRGLVGTNVIVIALEVSSWLPVYMSYTPNGTAMEWKGPTRLPLFSSLPWQNEYFSAAADKLTKMLTFAPFLWLFLLGSSSLLLEIYEHDPVQTSENFHVYQIDFMLGSWLHCELPAGALNITSLSAYLSPLTDAPNFLMELIQSSPTSLVFILDLPPRKDLVLHPDYLQTFYEATQLNRHRQLLEKIPEVRPYSSSSLYIRFLVSPTAILVRIETGGTERMEEIVRHHVSSIAKEVLGTWLDWCACGERDMGEADRDYVAKRDRMIKKKTIEIDLGSSLPRLFGEEVAARVLAAIQEVFN</sequence>
<keyword evidence="3" id="KW-1185">Reference proteome</keyword>
<gene>
    <name evidence="2" type="ORF">TEA_005579</name>
</gene>
<dbReference type="PANTHER" id="PTHR34685:SF2">
    <property type="entry name" value="RED CHLOROPHYLL CATABOLITE REDUCTASE, CHLOROPLASTIC"/>
    <property type="match status" value="1"/>
</dbReference>
<comment type="caution">
    <text evidence="2">The sequence shown here is derived from an EMBL/GenBank/DDBJ whole genome shotgun (WGS) entry which is preliminary data.</text>
</comment>
<name>A0A4S4EUN4_CAMSN</name>
<dbReference type="STRING" id="542762.A0A4S4EUN4"/>
<dbReference type="Pfam" id="PF06405">
    <property type="entry name" value="RCC_reductase"/>
    <property type="match status" value="2"/>
</dbReference>
<evidence type="ECO:0000256" key="1">
    <source>
        <dbReference type="SAM" id="MobiDB-lite"/>
    </source>
</evidence>
<dbReference type="EMBL" id="SDRB02002072">
    <property type="protein sequence ID" value="THG20194.1"/>
    <property type="molecule type" value="Genomic_DNA"/>
</dbReference>
<dbReference type="Proteomes" id="UP000306102">
    <property type="component" value="Unassembled WGS sequence"/>
</dbReference>
<feature type="region of interest" description="Disordered" evidence="1">
    <location>
        <begin position="1"/>
        <end position="39"/>
    </location>
</feature>
<proteinExistence type="predicted"/>
<feature type="compositionally biased region" description="Polar residues" evidence="1">
    <location>
        <begin position="78"/>
        <end position="87"/>
    </location>
</feature>
<evidence type="ECO:0000313" key="2">
    <source>
        <dbReference type="EMBL" id="THG20194.1"/>
    </source>
</evidence>
<dbReference type="AlphaFoldDB" id="A0A4S4EUN4"/>
<evidence type="ECO:0000313" key="3">
    <source>
        <dbReference type="Proteomes" id="UP000306102"/>
    </source>
</evidence>
<feature type="compositionally biased region" description="Pro residues" evidence="1">
    <location>
        <begin position="66"/>
        <end position="75"/>
    </location>
</feature>
<dbReference type="GO" id="GO:0009507">
    <property type="term" value="C:chloroplast"/>
    <property type="evidence" value="ECO:0007669"/>
    <property type="project" value="TreeGrafter"/>
</dbReference>
<protein>
    <recommendedName>
        <fullName evidence="4">Red chlorophyll catabolite reductase</fullName>
    </recommendedName>
</protein>
<dbReference type="PANTHER" id="PTHR34685">
    <property type="entry name" value="RED CHLOROPHYLL CATABOLITE REDUCTASE, CHLOROPLASTIC"/>
    <property type="match status" value="1"/>
</dbReference>
<feature type="region of interest" description="Disordered" evidence="1">
    <location>
        <begin position="58"/>
        <end position="90"/>
    </location>
</feature>
<accession>A0A4S4EUN4</accession>
<organism evidence="2 3">
    <name type="scientific">Camellia sinensis var. sinensis</name>
    <name type="common">China tea</name>
    <dbReference type="NCBI Taxonomy" id="542762"/>
    <lineage>
        <taxon>Eukaryota</taxon>
        <taxon>Viridiplantae</taxon>
        <taxon>Streptophyta</taxon>
        <taxon>Embryophyta</taxon>
        <taxon>Tracheophyta</taxon>
        <taxon>Spermatophyta</taxon>
        <taxon>Magnoliopsida</taxon>
        <taxon>eudicotyledons</taxon>
        <taxon>Gunneridae</taxon>
        <taxon>Pentapetalae</taxon>
        <taxon>asterids</taxon>
        <taxon>Ericales</taxon>
        <taxon>Theaceae</taxon>
        <taxon>Camellia</taxon>
    </lineage>
</organism>
<dbReference type="GO" id="GO:0051743">
    <property type="term" value="F:red chlorophyll catabolite reductase activity"/>
    <property type="evidence" value="ECO:0007669"/>
    <property type="project" value="InterPro"/>
</dbReference>
<evidence type="ECO:0008006" key="4">
    <source>
        <dbReference type="Google" id="ProtNLM"/>
    </source>
</evidence>